<feature type="transmembrane region" description="Helical" evidence="6">
    <location>
        <begin position="168"/>
        <end position="188"/>
    </location>
</feature>
<dbReference type="GO" id="GO:0016020">
    <property type="term" value="C:membrane"/>
    <property type="evidence" value="ECO:0007669"/>
    <property type="project" value="UniProtKB-SubCell"/>
</dbReference>
<keyword evidence="3 6" id="KW-1133">Transmembrane helix</keyword>
<evidence type="ECO:0000256" key="4">
    <source>
        <dbReference type="ARBA" id="ARBA00023136"/>
    </source>
</evidence>
<dbReference type="VEuPathDB" id="FungiDB:CDV56_102599"/>
<dbReference type="GO" id="GO:0022857">
    <property type="term" value="F:transmembrane transporter activity"/>
    <property type="evidence" value="ECO:0007669"/>
    <property type="project" value="InterPro"/>
</dbReference>
<feature type="transmembrane region" description="Helical" evidence="6">
    <location>
        <begin position="283"/>
        <end position="305"/>
    </location>
</feature>
<dbReference type="GeneID" id="38124573"/>
<dbReference type="PANTHER" id="PTHR10924:SF6">
    <property type="entry name" value="SOLUTE CARRIER FAMILY 49 MEMBER A3"/>
    <property type="match status" value="1"/>
</dbReference>
<dbReference type="EMBL" id="NKHU02000330">
    <property type="protein sequence ID" value="RHZ44442.1"/>
    <property type="molecule type" value="Genomic_DNA"/>
</dbReference>
<feature type="transmembrane region" description="Helical" evidence="6">
    <location>
        <begin position="239"/>
        <end position="263"/>
    </location>
</feature>
<feature type="transmembrane region" description="Helical" evidence="6">
    <location>
        <begin position="102"/>
        <end position="121"/>
    </location>
</feature>
<evidence type="ECO:0000313" key="7">
    <source>
        <dbReference type="EMBL" id="RHZ44442.1"/>
    </source>
</evidence>
<feature type="compositionally biased region" description="Low complexity" evidence="5">
    <location>
        <begin position="462"/>
        <end position="471"/>
    </location>
</feature>
<name>A0A397G073_ASPTH</name>
<dbReference type="PANTHER" id="PTHR10924">
    <property type="entry name" value="MAJOR FACILITATOR SUPERFAMILY PROTEIN-RELATED"/>
    <property type="match status" value="1"/>
</dbReference>
<evidence type="ECO:0000256" key="3">
    <source>
        <dbReference type="ARBA" id="ARBA00022989"/>
    </source>
</evidence>
<dbReference type="SUPFAM" id="SSF103473">
    <property type="entry name" value="MFS general substrate transporter"/>
    <property type="match status" value="1"/>
</dbReference>
<proteinExistence type="predicted"/>
<dbReference type="OrthoDB" id="422206at2759"/>
<dbReference type="Gene3D" id="1.20.1250.20">
    <property type="entry name" value="MFS general substrate transporter like domains"/>
    <property type="match status" value="1"/>
</dbReference>
<evidence type="ECO:0000256" key="6">
    <source>
        <dbReference type="SAM" id="Phobius"/>
    </source>
</evidence>
<dbReference type="STRING" id="41047.A0A397G073"/>
<dbReference type="InterPro" id="IPR049680">
    <property type="entry name" value="FLVCR1-2_SLC49-like"/>
</dbReference>
<dbReference type="InterPro" id="IPR011701">
    <property type="entry name" value="MFS"/>
</dbReference>
<dbReference type="AlphaFoldDB" id="A0A397G073"/>
<feature type="region of interest" description="Disordered" evidence="5">
    <location>
        <begin position="462"/>
        <end position="504"/>
    </location>
</feature>
<gene>
    <name evidence="7" type="ORF">CDV56_102599</name>
</gene>
<organism evidence="7 8">
    <name type="scientific">Aspergillus thermomutatus</name>
    <name type="common">Neosartorya pseudofischeri</name>
    <dbReference type="NCBI Taxonomy" id="41047"/>
    <lineage>
        <taxon>Eukaryota</taxon>
        <taxon>Fungi</taxon>
        <taxon>Dikarya</taxon>
        <taxon>Ascomycota</taxon>
        <taxon>Pezizomycotina</taxon>
        <taxon>Eurotiomycetes</taxon>
        <taxon>Eurotiomycetidae</taxon>
        <taxon>Eurotiales</taxon>
        <taxon>Aspergillaceae</taxon>
        <taxon>Aspergillus</taxon>
        <taxon>Aspergillus subgen. Fumigati</taxon>
    </lineage>
</organism>
<reference evidence="7" key="1">
    <citation type="submission" date="2018-08" db="EMBL/GenBank/DDBJ databases">
        <title>Draft genome sequence of azole-resistant Aspergillus thermomutatus (Neosartorya pseudofischeri) strain HMR AF 39, isolated from a human nasal aspirate.</title>
        <authorList>
            <person name="Parent-Michaud M."/>
            <person name="Dufresne P.J."/>
            <person name="Fournier E."/>
            <person name="Martineau C."/>
            <person name="Moreira S."/>
            <person name="Perkins V."/>
            <person name="De Repentigny L."/>
            <person name="Dufresne S.F."/>
        </authorList>
    </citation>
    <scope>NUCLEOTIDE SEQUENCE [LARGE SCALE GENOMIC DNA]</scope>
    <source>
        <strain evidence="7">HMR AF 39</strain>
    </source>
</reference>
<keyword evidence="8" id="KW-1185">Reference proteome</keyword>
<comment type="subcellular location">
    <subcellularLocation>
        <location evidence="1">Membrane</location>
        <topology evidence="1">Multi-pass membrane protein</topology>
    </subcellularLocation>
</comment>
<feature type="transmembrane region" description="Helical" evidence="6">
    <location>
        <begin position="73"/>
        <end position="95"/>
    </location>
</feature>
<dbReference type="Proteomes" id="UP000215305">
    <property type="component" value="Unassembled WGS sequence"/>
</dbReference>
<dbReference type="InterPro" id="IPR036259">
    <property type="entry name" value="MFS_trans_sf"/>
</dbReference>
<evidence type="ECO:0000313" key="8">
    <source>
        <dbReference type="Proteomes" id="UP000215305"/>
    </source>
</evidence>
<accession>A0A397G073</accession>
<protein>
    <recommendedName>
        <fullName evidence="9">Major facilitator superfamily (MFS) profile domain-containing protein</fullName>
    </recommendedName>
</protein>
<feature type="transmembrane region" description="Helical" evidence="6">
    <location>
        <begin position="414"/>
        <end position="434"/>
    </location>
</feature>
<feature type="transmembrane region" description="Helical" evidence="6">
    <location>
        <begin position="200"/>
        <end position="219"/>
    </location>
</feature>
<feature type="transmembrane region" description="Helical" evidence="6">
    <location>
        <begin position="340"/>
        <end position="363"/>
    </location>
</feature>
<dbReference type="Pfam" id="PF07690">
    <property type="entry name" value="MFS_1"/>
    <property type="match status" value="1"/>
</dbReference>
<keyword evidence="4 6" id="KW-0472">Membrane</keyword>
<evidence type="ECO:0000256" key="2">
    <source>
        <dbReference type="ARBA" id="ARBA00022692"/>
    </source>
</evidence>
<evidence type="ECO:0000256" key="1">
    <source>
        <dbReference type="ARBA" id="ARBA00004141"/>
    </source>
</evidence>
<comment type="caution">
    <text evidence="7">The sequence shown here is derived from an EMBL/GenBank/DDBJ whole genome shotgun (WGS) entry which is preliminary data.</text>
</comment>
<dbReference type="RefSeq" id="XP_026610333.1">
    <property type="nucleotide sequence ID" value="XM_026756218.1"/>
</dbReference>
<evidence type="ECO:0008006" key="9">
    <source>
        <dbReference type="Google" id="ProtNLM"/>
    </source>
</evidence>
<keyword evidence="2 6" id="KW-0812">Transmembrane</keyword>
<sequence length="504" mass="53063">MTASHSADLVDSQDGIVSLDPFPTGTVYKVYRRRFWGLAQLVLLNIVVSWDWLTFSSISTTASQHFGVSESAINWMSTGYLFAFCVASPVVILTLNKGGPKPAIIATSALLLVGNWIRYAGTKARGGIFGVAMFGQILIGLAQPFCLSAPTRYSDLWFSDRGRISATAVATLANPLGAALGQLIDSFWATTPEQVPDMVLYISIIATVASIPSFFIPAAPPTPPSASSASSKTPLRPALLQLLETLEFWLILVPFSVYVGFFNSVSSLLNQILEPYGFTETDAGIAGGILIIVGLISSAIISPITDRFKHYLGTIRILVPIVAICYIALIFAPSSPAGIAPAYVVCALLGASSFGLLPVVLEFLVEITYPFSPEIGSTICWTGGQLLGAAFILIQDALKASDNASPPQNMRNALIFSAVVAAVAAPFPICIGLFGRDVRRRRLDVDRGVALEDAVFRGREASSASASASAGAGAGAGADRGGENAITGLDPASDISKLSPKYSS</sequence>
<feature type="transmembrane region" description="Helical" evidence="6">
    <location>
        <begin position="35"/>
        <end position="53"/>
    </location>
</feature>
<feature type="transmembrane region" description="Helical" evidence="6">
    <location>
        <begin position="317"/>
        <end position="334"/>
    </location>
</feature>
<evidence type="ECO:0000256" key="5">
    <source>
        <dbReference type="SAM" id="MobiDB-lite"/>
    </source>
</evidence>
<feature type="transmembrane region" description="Helical" evidence="6">
    <location>
        <begin position="127"/>
        <end position="147"/>
    </location>
</feature>